<dbReference type="SUPFAM" id="SSF53254">
    <property type="entry name" value="Phosphoglycerate mutase-like"/>
    <property type="match status" value="1"/>
</dbReference>
<dbReference type="GO" id="GO:0005829">
    <property type="term" value="C:cytosol"/>
    <property type="evidence" value="ECO:0007669"/>
    <property type="project" value="TreeGrafter"/>
</dbReference>
<dbReference type="GO" id="GO:0016791">
    <property type="term" value="F:phosphatase activity"/>
    <property type="evidence" value="ECO:0007669"/>
    <property type="project" value="TreeGrafter"/>
</dbReference>
<evidence type="ECO:0000313" key="3">
    <source>
        <dbReference type="EMBL" id="CUB04209.1"/>
    </source>
</evidence>
<sequence length="184" mass="20697">MQLISKPFVFARHAQSNFNAAKRIGGSTDSHLSELGEQQARNAAKLLNKSWSAVCTSDLARTIQTAKLAVPGHELKQFKGIRERDWGCLEGCPIPDATDYFATPENGEPWDDFYKRSIDTINHILAQYEHPLIIAHSGIYRAIHHSLFGTPKGPRIGNIEPITVQPKRDQTNCWELIPYRGHLL</sequence>
<dbReference type="OrthoDB" id="9781415at2"/>
<dbReference type="CDD" id="cd07067">
    <property type="entry name" value="HP_PGM_like"/>
    <property type="match status" value="1"/>
</dbReference>
<dbReference type="InterPro" id="IPR029033">
    <property type="entry name" value="His_PPase_superfam"/>
</dbReference>
<reference evidence="4" key="1">
    <citation type="submission" date="2015-08" db="EMBL/GenBank/DDBJ databases">
        <authorList>
            <person name="Varghese N."/>
        </authorList>
    </citation>
    <scope>NUCLEOTIDE SEQUENCE [LARGE SCALE GENOMIC DNA]</scope>
    <source>
        <strain evidence="4">JCM 18476</strain>
    </source>
</reference>
<dbReference type="InterPro" id="IPR013078">
    <property type="entry name" value="His_Pase_superF_clade-1"/>
</dbReference>
<evidence type="ECO:0000256" key="2">
    <source>
        <dbReference type="PIRSR" id="PIRSR613078-2"/>
    </source>
</evidence>
<feature type="active site" description="Tele-phosphohistidine intermediate" evidence="1">
    <location>
        <position position="13"/>
    </location>
</feature>
<dbReference type="Gene3D" id="3.40.50.1240">
    <property type="entry name" value="Phosphoglycerate mutase-like"/>
    <property type="match status" value="1"/>
</dbReference>
<evidence type="ECO:0000313" key="4">
    <source>
        <dbReference type="Proteomes" id="UP000182769"/>
    </source>
</evidence>
<protein>
    <submittedName>
        <fullName evidence="3">Broad specificity phosphatase PhoE</fullName>
    </submittedName>
</protein>
<proteinExistence type="predicted"/>
<feature type="binding site" evidence="2">
    <location>
        <position position="61"/>
    </location>
    <ligand>
        <name>substrate</name>
    </ligand>
</feature>
<dbReference type="PANTHER" id="PTHR48100:SF44">
    <property type="entry name" value="PHOSPHATASE C1620.13-RELATED"/>
    <property type="match status" value="1"/>
</dbReference>
<dbReference type="RefSeq" id="WP_055463162.1">
    <property type="nucleotide sequence ID" value="NZ_CYHG01000006.1"/>
</dbReference>
<keyword evidence="4" id="KW-1185">Reference proteome</keyword>
<dbReference type="PANTHER" id="PTHR48100">
    <property type="entry name" value="BROAD-SPECIFICITY PHOSPHATASE YOR283W-RELATED"/>
    <property type="match status" value="1"/>
</dbReference>
<dbReference type="Pfam" id="PF00300">
    <property type="entry name" value="His_Phos_1"/>
    <property type="match status" value="1"/>
</dbReference>
<dbReference type="SMART" id="SM00855">
    <property type="entry name" value="PGAM"/>
    <property type="match status" value="1"/>
</dbReference>
<dbReference type="EMBL" id="CYHG01000006">
    <property type="protein sequence ID" value="CUB04209.1"/>
    <property type="molecule type" value="Genomic_DNA"/>
</dbReference>
<gene>
    <name evidence="3" type="ORF">Ga0061065_10627</name>
</gene>
<dbReference type="Proteomes" id="UP000182769">
    <property type="component" value="Unassembled WGS sequence"/>
</dbReference>
<organism evidence="3 4">
    <name type="scientific">Marinomonas fungiae</name>
    <dbReference type="NCBI Taxonomy" id="1137284"/>
    <lineage>
        <taxon>Bacteria</taxon>
        <taxon>Pseudomonadati</taxon>
        <taxon>Pseudomonadota</taxon>
        <taxon>Gammaproteobacteria</taxon>
        <taxon>Oceanospirillales</taxon>
        <taxon>Oceanospirillaceae</taxon>
        <taxon>Marinomonas</taxon>
    </lineage>
</organism>
<accession>A0A0K6IM92</accession>
<dbReference type="AlphaFoldDB" id="A0A0K6IM92"/>
<feature type="binding site" evidence="2">
    <location>
        <begin position="12"/>
        <end position="19"/>
    </location>
    <ligand>
        <name>substrate</name>
    </ligand>
</feature>
<evidence type="ECO:0000256" key="1">
    <source>
        <dbReference type="PIRSR" id="PIRSR613078-1"/>
    </source>
</evidence>
<dbReference type="InterPro" id="IPR050275">
    <property type="entry name" value="PGM_Phosphatase"/>
</dbReference>
<name>A0A0K6IM92_9GAMM</name>
<dbReference type="STRING" id="1137284.GCA_001418205_02073"/>
<feature type="active site" description="Proton donor/acceptor" evidence="1">
    <location>
        <position position="83"/>
    </location>
</feature>